<dbReference type="GO" id="GO:0005524">
    <property type="term" value="F:ATP binding"/>
    <property type="evidence" value="ECO:0007669"/>
    <property type="project" value="UniProtKB-KW"/>
</dbReference>
<keyword evidence="2" id="KW-0813">Transport</keyword>
<proteinExistence type="inferred from homology"/>
<dbReference type="InterPro" id="IPR050683">
    <property type="entry name" value="Bact_Polysacc_Export_ATP-bd"/>
</dbReference>
<name>A0A1F2WLK1_9ACTN</name>
<dbReference type="Pfam" id="PF14524">
    <property type="entry name" value="Wzt_C"/>
    <property type="match status" value="1"/>
</dbReference>
<dbReference type="AlphaFoldDB" id="A0A1F2WLK1"/>
<feature type="domain" description="ABC transporter" evidence="5">
    <location>
        <begin position="38"/>
        <end position="258"/>
    </location>
</feature>
<comment type="similarity">
    <text evidence="1">Belongs to the ABC transporter superfamily.</text>
</comment>
<protein>
    <recommendedName>
        <fullName evidence="5">ABC transporter domain-containing protein</fullName>
    </recommendedName>
</protein>
<evidence type="ECO:0000259" key="5">
    <source>
        <dbReference type="PROSITE" id="PS50893"/>
    </source>
</evidence>
<organism evidence="6 7">
    <name type="scientific">Candidatus Solincola sediminis</name>
    <dbReference type="NCBI Taxonomy" id="1797199"/>
    <lineage>
        <taxon>Bacteria</taxon>
        <taxon>Bacillati</taxon>
        <taxon>Actinomycetota</taxon>
        <taxon>Candidatus Geothermincolia</taxon>
        <taxon>Candidatus Geothermincolales</taxon>
        <taxon>Candidatus Geothermincolaceae</taxon>
        <taxon>Candidatus Solincola</taxon>
    </lineage>
</organism>
<dbReference type="CDD" id="cd03220">
    <property type="entry name" value="ABC_KpsT_Wzt"/>
    <property type="match status" value="1"/>
</dbReference>
<comment type="caution">
    <text evidence="6">The sequence shown here is derived from an EMBL/GenBank/DDBJ whole genome shotgun (WGS) entry which is preliminary data.</text>
</comment>
<dbReference type="InterPro" id="IPR029439">
    <property type="entry name" value="Wzt_C"/>
</dbReference>
<dbReference type="SMART" id="SM00382">
    <property type="entry name" value="AAA"/>
    <property type="match status" value="1"/>
</dbReference>
<keyword evidence="3" id="KW-0547">Nucleotide-binding</keyword>
<sequence>MVAREIGIRQSSKIPAIELESVSKCFRLYHDANYSLKEKVINFRKRGYDLFWALKGVDLTIFQGETLGIIGPNGSGKSTLLRMMTRIMSPNEGQIRTHGTIAALLELGAGFHPDLTGRENIYLNASILGFKRREIEGIIDEIVAFSELGPFIENQVKNYSSGMYVRLGFSIAINLNPDILLIDEVLAVGDESFQGKCLDRIARMQQEGKTIVLVTHDSDIAASVCDRVLWLEKGEEKMIGDPIEVTELYHEAMRMRPEGSEFGTRDIVINRVDILNSKGEAETEFETGEPLVLRINYSAENPVEDPVFGFGFYNQMGFMVYGTNTRLRGLDIAKVDGQGKMDFKISALPMLDGRYYISVAAHTRDGMVNYHWLDKLYYFDMHSPGKEEGFLTMECDIDLAPQ</sequence>
<evidence type="ECO:0000313" key="7">
    <source>
        <dbReference type="Proteomes" id="UP000177876"/>
    </source>
</evidence>
<dbReference type="GO" id="GO:0016020">
    <property type="term" value="C:membrane"/>
    <property type="evidence" value="ECO:0007669"/>
    <property type="project" value="InterPro"/>
</dbReference>
<dbReference type="SUPFAM" id="SSF52540">
    <property type="entry name" value="P-loop containing nucleoside triphosphate hydrolases"/>
    <property type="match status" value="1"/>
</dbReference>
<dbReference type="CDD" id="cd10147">
    <property type="entry name" value="Wzt_C-like"/>
    <property type="match status" value="1"/>
</dbReference>
<dbReference type="PROSITE" id="PS50893">
    <property type="entry name" value="ABC_TRANSPORTER_2"/>
    <property type="match status" value="1"/>
</dbReference>
<dbReference type="Gene3D" id="3.40.50.300">
    <property type="entry name" value="P-loop containing nucleotide triphosphate hydrolases"/>
    <property type="match status" value="1"/>
</dbReference>
<keyword evidence="4" id="KW-0067">ATP-binding</keyword>
<dbReference type="EMBL" id="MELK01000030">
    <property type="protein sequence ID" value="OFW57738.1"/>
    <property type="molecule type" value="Genomic_DNA"/>
</dbReference>
<evidence type="ECO:0000256" key="2">
    <source>
        <dbReference type="ARBA" id="ARBA00022448"/>
    </source>
</evidence>
<dbReference type="STRING" id="1797197.A2Y75_08355"/>
<dbReference type="PANTHER" id="PTHR46743:SF2">
    <property type="entry name" value="TEICHOIC ACIDS EXPORT ATP-BINDING PROTEIN TAGH"/>
    <property type="match status" value="1"/>
</dbReference>
<dbReference type="Proteomes" id="UP000177876">
    <property type="component" value="Unassembled WGS sequence"/>
</dbReference>
<dbReference type="Gene3D" id="2.70.50.60">
    <property type="entry name" value="abc- transporter (atp binding component) like domain"/>
    <property type="match status" value="1"/>
</dbReference>
<evidence type="ECO:0000256" key="4">
    <source>
        <dbReference type="ARBA" id="ARBA00022840"/>
    </source>
</evidence>
<dbReference type="PANTHER" id="PTHR46743">
    <property type="entry name" value="TEICHOIC ACIDS EXPORT ATP-BINDING PROTEIN TAGH"/>
    <property type="match status" value="1"/>
</dbReference>
<dbReference type="InterPro" id="IPR003439">
    <property type="entry name" value="ABC_transporter-like_ATP-bd"/>
</dbReference>
<evidence type="ECO:0000313" key="6">
    <source>
        <dbReference type="EMBL" id="OFW57738.1"/>
    </source>
</evidence>
<accession>A0A1F2WLK1</accession>
<dbReference type="GO" id="GO:0140359">
    <property type="term" value="F:ABC-type transporter activity"/>
    <property type="evidence" value="ECO:0007669"/>
    <property type="project" value="InterPro"/>
</dbReference>
<evidence type="ECO:0000256" key="1">
    <source>
        <dbReference type="ARBA" id="ARBA00005417"/>
    </source>
</evidence>
<dbReference type="InterPro" id="IPR015860">
    <property type="entry name" value="ABC_transpr_TagH-like"/>
</dbReference>
<dbReference type="InterPro" id="IPR003593">
    <property type="entry name" value="AAA+_ATPase"/>
</dbReference>
<dbReference type="InterPro" id="IPR027417">
    <property type="entry name" value="P-loop_NTPase"/>
</dbReference>
<dbReference type="GO" id="GO:0016887">
    <property type="term" value="F:ATP hydrolysis activity"/>
    <property type="evidence" value="ECO:0007669"/>
    <property type="project" value="InterPro"/>
</dbReference>
<reference evidence="6 7" key="1">
    <citation type="journal article" date="2016" name="Nat. Commun.">
        <title>Thousands of microbial genomes shed light on interconnected biogeochemical processes in an aquifer system.</title>
        <authorList>
            <person name="Anantharaman K."/>
            <person name="Brown C.T."/>
            <person name="Hug L.A."/>
            <person name="Sharon I."/>
            <person name="Castelle C.J."/>
            <person name="Probst A.J."/>
            <person name="Thomas B.C."/>
            <person name="Singh A."/>
            <person name="Wilkins M.J."/>
            <person name="Karaoz U."/>
            <person name="Brodie E.L."/>
            <person name="Williams K.H."/>
            <person name="Hubbard S.S."/>
            <person name="Banfield J.F."/>
        </authorList>
    </citation>
    <scope>NUCLEOTIDE SEQUENCE [LARGE SCALE GENOMIC DNA]</scope>
</reference>
<dbReference type="Pfam" id="PF00005">
    <property type="entry name" value="ABC_tran"/>
    <property type="match status" value="1"/>
</dbReference>
<gene>
    <name evidence="6" type="ORF">A2Y75_08355</name>
</gene>
<evidence type="ECO:0000256" key="3">
    <source>
        <dbReference type="ARBA" id="ARBA00022741"/>
    </source>
</evidence>